<evidence type="ECO:0000313" key="4">
    <source>
        <dbReference type="Proteomes" id="UP000235786"/>
    </source>
</evidence>
<feature type="compositionally biased region" description="Basic and acidic residues" evidence="1">
    <location>
        <begin position="80"/>
        <end position="95"/>
    </location>
</feature>
<proteinExistence type="predicted"/>
<gene>
    <name evidence="3" type="ORF">L207DRAFT_512056</name>
</gene>
<protein>
    <submittedName>
        <fullName evidence="3">Uncharacterized protein</fullName>
    </submittedName>
</protein>
<organism evidence="3 4">
    <name type="scientific">Hyaloscypha variabilis (strain UAMH 11265 / GT02V1 / F)</name>
    <name type="common">Meliniomyces variabilis</name>
    <dbReference type="NCBI Taxonomy" id="1149755"/>
    <lineage>
        <taxon>Eukaryota</taxon>
        <taxon>Fungi</taxon>
        <taxon>Dikarya</taxon>
        <taxon>Ascomycota</taxon>
        <taxon>Pezizomycotina</taxon>
        <taxon>Leotiomycetes</taxon>
        <taxon>Helotiales</taxon>
        <taxon>Hyaloscyphaceae</taxon>
        <taxon>Hyaloscypha</taxon>
        <taxon>Hyaloscypha variabilis</taxon>
    </lineage>
</organism>
<keyword evidence="2" id="KW-0472">Membrane</keyword>
<sequence length="135" mass="15811">MDFGLLSVPLLVLWKVRMGLLTKLRLYFVFSIASMSVVVASLHILSAFIPTKWKTVDGSTNPITPGNLPYRSTRRKSISGKREAGSTRERREYHENRRHRIEFQNQESIPPREKSSNRSFKRLDRKHQGSWREQE</sequence>
<evidence type="ECO:0000256" key="1">
    <source>
        <dbReference type="SAM" id="MobiDB-lite"/>
    </source>
</evidence>
<feature type="region of interest" description="Disordered" evidence="1">
    <location>
        <begin position="57"/>
        <end position="135"/>
    </location>
</feature>
<dbReference type="STRING" id="1149755.A0A2J6RQ02"/>
<name>A0A2J6RQ02_HYAVF</name>
<reference evidence="3 4" key="1">
    <citation type="submission" date="2016-04" db="EMBL/GenBank/DDBJ databases">
        <title>A degradative enzymes factory behind the ericoid mycorrhizal symbiosis.</title>
        <authorList>
            <consortium name="DOE Joint Genome Institute"/>
            <person name="Martino E."/>
            <person name="Morin E."/>
            <person name="Grelet G."/>
            <person name="Kuo A."/>
            <person name="Kohler A."/>
            <person name="Daghino S."/>
            <person name="Barry K."/>
            <person name="Choi C."/>
            <person name="Cichocki N."/>
            <person name="Clum A."/>
            <person name="Copeland A."/>
            <person name="Hainaut M."/>
            <person name="Haridas S."/>
            <person name="Labutti K."/>
            <person name="Lindquist E."/>
            <person name="Lipzen A."/>
            <person name="Khouja H.-R."/>
            <person name="Murat C."/>
            <person name="Ohm R."/>
            <person name="Olson A."/>
            <person name="Spatafora J."/>
            <person name="Veneault-Fourrey C."/>
            <person name="Henrissat B."/>
            <person name="Grigoriev I."/>
            <person name="Martin F."/>
            <person name="Perotto S."/>
        </authorList>
    </citation>
    <scope>NUCLEOTIDE SEQUENCE [LARGE SCALE GENOMIC DNA]</scope>
    <source>
        <strain evidence="3 4">F</strain>
    </source>
</reference>
<dbReference type="OrthoDB" id="5429740at2759"/>
<dbReference type="AlphaFoldDB" id="A0A2J6RQ02"/>
<accession>A0A2J6RQ02</accession>
<keyword evidence="2" id="KW-0812">Transmembrane</keyword>
<feature type="transmembrane region" description="Helical" evidence="2">
    <location>
        <begin position="28"/>
        <end position="49"/>
    </location>
</feature>
<keyword evidence="2" id="KW-1133">Transmembrane helix</keyword>
<dbReference type="EMBL" id="KZ613945">
    <property type="protein sequence ID" value="PMD40594.1"/>
    <property type="molecule type" value="Genomic_DNA"/>
</dbReference>
<dbReference type="Proteomes" id="UP000235786">
    <property type="component" value="Unassembled WGS sequence"/>
</dbReference>
<evidence type="ECO:0000313" key="3">
    <source>
        <dbReference type="EMBL" id="PMD40594.1"/>
    </source>
</evidence>
<feature type="compositionally biased region" description="Basic and acidic residues" evidence="1">
    <location>
        <begin position="126"/>
        <end position="135"/>
    </location>
</feature>
<evidence type="ECO:0000256" key="2">
    <source>
        <dbReference type="SAM" id="Phobius"/>
    </source>
</evidence>
<keyword evidence="4" id="KW-1185">Reference proteome</keyword>